<sequence length="95" mass="11501">MFAIWMNGPFLIEVQRSVYSNKVMEAKIQRYERYYHSREWELEPWQPQDKKQFPNILLITEHTYTINSNLRIIQELSIEAFIEKVQAHSKTPSRS</sequence>
<dbReference type="Proteomes" id="UP000605259">
    <property type="component" value="Unassembled WGS sequence"/>
</dbReference>
<evidence type="ECO:0000313" key="1">
    <source>
        <dbReference type="EMBL" id="GGE80479.1"/>
    </source>
</evidence>
<dbReference type="AlphaFoldDB" id="A0A917ESE2"/>
<reference evidence="1" key="1">
    <citation type="journal article" date="2014" name="Int. J. Syst. Evol. Microbiol.">
        <title>Complete genome sequence of Corynebacterium casei LMG S-19264T (=DSM 44701T), isolated from a smear-ripened cheese.</title>
        <authorList>
            <consortium name="US DOE Joint Genome Institute (JGI-PGF)"/>
            <person name="Walter F."/>
            <person name="Albersmeier A."/>
            <person name="Kalinowski J."/>
            <person name="Ruckert C."/>
        </authorList>
    </citation>
    <scope>NUCLEOTIDE SEQUENCE</scope>
    <source>
        <strain evidence="1">CGMCC 1.12698</strain>
    </source>
</reference>
<comment type="caution">
    <text evidence="1">The sequence shown here is derived from an EMBL/GenBank/DDBJ whole genome shotgun (WGS) entry which is preliminary data.</text>
</comment>
<dbReference type="EMBL" id="BMFK01000004">
    <property type="protein sequence ID" value="GGE80479.1"/>
    <property type="molecule type" value="Genomic_DNA"/>
</dbReference>
<protein>
    <submittedName>
        <fullName evidence="1">Uncharacterized protein</fullName>
    </submittedName>
</protein>
<accession>A0A917ESE2</accession>
<reference evidence="1" key="2">
    <citation type="submission" date="2020-09" db="EMBL/GenBank/DDBJ databases">
        <authorList>
            <person name="Sun Q."/>
            <person name="Zhou Y."/>
        </authorList>
    </citation>
    <scope>NUCLEOTIDE SEQUENCE</scope>
    <source>
        <strain evidence="1">CGMCC 1.12698</strain>
    </source>
</reference>
<organism evidence="1 2">
    <name type="scientific">Priestia taiwanensis</name>
    <dbReference type="NCBI Taxonomy" id="1347902"/>
    <lineage>
        <taxon>Bacteria</taxon>
        <taxon>Bacillati</taxon>
        <taxon>Bacillota</taxon>
        <taxon>Bacilli</taxon>
        <taxon>Bacillales</taxon>
        <taxon>Bacillaceae</taxon>
        <taxon>Priestia</taxon>
    </lineage>
</organism>
<name>A0A917ESE2_9BACI</name>
<evidence type="ECO:0000313" key="2">
    <source>
        <dbReference type="Proteomes" id="UP000605259"/>
    </source>
</evidence>
<gene>
    <name evidence="1" type="ORF">GCM10007140_32470</name>
</gene>
<keyword evidence="2" id="KW-1185">Reference proteome</keyword>
<proteinExistence type="predicted"/>